<comment type="similarity">
    <text evidence="1 2">Belongs to the cytochrome P450 family.</text>
</comment>
<dbReference type="PRINTS" id="PR00359">
    <property type="entry name" value="BP450"/>
</dbReference>
<keyword evidence="2" id="KW-0408">Iron</keyword>
<keyword evidence="2" id="KW-0560">Oxidoreductase</keyword>
<dbReference type="Pfam" id="PF00067">
    <property type="entry name" value="p450"/>
    <property type="match status" value="1"/>
</dbReference>
<dbReference type="RefSeq" id="WP_239117384.1">
    <property type="nucleotide sequence ID" value="NZ_BAABHI010000036.1"/>
</dbReference>
<dbReference type="PANTHER" id="PTHR46696:SF1">
    <property type="entry name" value="CYTOCHROME P450 YJIB-RELATED"/>
    <property type="match status" value="1"/>
</dbReference>
<dbReference type="SUPFAM" id="SSF48264">
    <property type="entry name" value="Cytochrome P450"/>
    <property type="match status" value="1"/>
</dbReference>
<keyword evidence="2" id="KW-0349">Heme</keyword>
<dbReference type="InterPro" id="IPR001128">
    <property type="entry name" value="Cyt_P450"/>
</dbReference>
<keyword evidence="4" id="KW-1185">Reference proteome</keyword>
<protein>
    <recommendedName>
        <fullName evidence="5">Cytochrome P450</fullName>
    </recommendedName>
</protein>
<reference evidence="3 4" key="1">
    <citation type="submission" date="2021-01" db="EMBL/GenBank/DDBJ databases">
        <title>Whole genome shotgun sequence of Planotetraspora phitsanulokensis NBRC 104273.</title>
        <authorList>
            <person name="Komaki H."/>
            <person name="Tamura T."/>
        </authorList>
    </citation>
    <scope>NUCLEOTIDE SEQUENCE [LARGE SCALE GENOMIC DNA]</scope>
    <source>
        <strain evidence="3 4">NBRC 104273</strain>
    </source>
</reference>
<dbReference type="InterPro" id="IPR036396">
    <property type="entry name" value="Cyt_P450_sf"/>
</dbReference>
<dbReference type="GO" id="GO:0016705">
    <property type="term" value="F:oxidoreductase activity, acting on paired donors, with incorporation or reduction of molecular oxygen"/>
    <property type="evidence" value="ECO:0007669"/>
    <property type="project" value="InterPro"/>
</dbReference>
<comment type="caution">
    <text evidence="3">The sequence shown here is derived from an EMBL/GenBank/DDBJ whole genome shotgun (WGS) entry which is preliminary data.</text>
</comment>
<dbReference type="GO" id="GO:0020037">
    <property type="term" value="F:heme binding"/>
    <property type="evidence" value="ECO:0007669"/>
    <property type="project" value="InterPro"/>
</dbReference>
<dbReference type="Gene3D" id="1.10.630.10">
    <property type="entry name" value="Cytochrome P450"/>
    <property type="match status" value="1"/>
</dbReference>
<dbReference type="InterPro" id="IPR017972">
    <property type="entry name" value="Cyt_P450_CS"/>
</dbReference>
<evidence type="ECO:0000256" key="1">
    <source>
        <dbReference type="ARBA" id="ARBA00010617"/>
    </source>
</evidence>
<dbReference type="EMBL" id="BOOP01000054">
    <property type="protein sequence ID" value="GII43253.1"/>
    <property type="molecule type" value="Genomic_DNA"/>
</dbReference>
<dbReference type="InterPro" id="IPR002397">
    <property type="entry name" value="Cyt_P450_B"/>
</dbReference>
<organism evidence="3 4">
    <name type="scientific">Planotetraspora phitsanulokensis</name>
    <dbReference type="NCBI Taxonomy" id="575192"/>
    <lineage>
        <taxon>Bacteria</taxon>
        <taxon>Bacillati</taxon>
        <taxon>Actinomycetota</taxon>
        <taxon>Actinomycetes</taxon>
        <taxon>Streptosporangiales</taxon>
        <taxon>Streptosporangiaceae</taxon>
        <taxon>Planotetraspora</taxon>
    </lineage>
</organism>
<gene>
    <name evidence="3" type="ORF">Pph01_82560</name>
</gene>
<accession>A0A8J3UDJ4</accession>
<name>A0A8J3UDJ4_9ACTN</name>
<proteinExistence type="inferred from homology"/>
<dbReference type="Proteomes" id="UP000622547">
    <property type="component" value="Unassembled WGS sequence"/>
</dbReference>
<dbReference type="PROSITE" id="PS00086">
    <property type="entry name" value="CYTOCHROME_P450"/>
    <property type="match status" value="1"/>
</dbReference>
<dbReference type="GO" id="GO:0004497">
    <property type="term" value="F:monooxygenase activity"/>
    <property type="evidence" value="ECO:0007669"/>
    <property type="project" value="UniProtKB-KW"/>
</dbReference>
<dbReference type="AlphaFoldDB" id="A0A8J3UDJ4"/>
<evidence type="ECO:0000256" key="2">
    <source>
        <dbReference type="RuleBase" id="RU000461"/>
    </source>
</evidence>
<evidence type="ECO:0000313" key="3">
    <source>
        <dbReference type="EMBL" id="GII43253.1"/>
    </source>
</evidence>
<dbReference type="PANTHER" id="PTHR46696">
    <property type="entry name" value="P450, PUTATIVE (EUROFUNG)-RELATED"/>
    <property type="match status" value="1"/>
</dbReference>
<evidence type="ECO:0008006" key="5">
    <source>
        <dbReference type="Google" id="ProtNLM"/>
    </source>
</evidence>
<dbReference type="GO" id="GO:0005506">
    <property type="term" value="F:iron ion binding"/>
    <property type="evidence" value="ECO:0007669"/>
    <property type="project" value="InterPro"/>
</dbReference>
<keyword evidence="2" id="KW-0503">Monooxygenase</keyword>
<keyword evidence="2" id="KW-0479">Metal-binding</keyword>
<sequence length="131" mass="14281">MPGPRRTALADIPIGGTTVPKGSVIILVLASGSRDPARFDDPDRFDPDRPDNQHLGFGGGIHYCFGAPLARLETRVALGELARRLSGPRLVTDPPPYRHPPNLRGPQHLLIDFDGIRAADDPVRPEKVLRL</sequence>
<evidence type="ECO:0000313" key="4">
    <source>
        <dbReference type="Proteomes" id="UP000622547"/>
    </source>
</evidence>